<feature type="binding site" evidence="8">
    <location>
        <position position="210"/>
    </location>
    <ligand>
        <name>Zn(2+)</name>
        <dbReference type="ChEBI" id="CHEBI:29105"/>
        <label>2</label>
    </ligand>
</feature>
<keyword evidence="10" id="KW-1185">Reference proteome</keyword>
<dbReference type="PANTHER" id="PTHR32481">
    <property type="entry name" value="AMINOPEPTIDASE"/>
    <property type="match status" value="1"/>
</dbReference>
<evidence type="ECO:0000256" key="4">
    <source>
        <dbReference type="ARBA" id="ARBA00022723"/>
    </source>
</evidence>
<protein>
    <submittedName>
        <fullName evidence="9">Aminopeptidase YsdC</fullName>
        <ecNumber evidence="9">3.4.11.-</ecNumber>
    </submittedName>
</protein>
<keyword evidence="3" id="KW-0645">Protease</keyword>
<evidence type="ECO:0000256" key="3">
    <source>
        <dbReference type="ARBA" id="ARBA00022670"/>
    </source>
</evidence>
<reference evidence="9 10" key="1">
    <citation type="submission" date="2019-02" db="EMBL/GenBank/DDBJ databases">
        <title>Deep-cultivation of Planctomycetes and their phenomic and genomic characterization uncovers novel biology.</title>
        <authorList>
            <person name="Wiegand S."/>
            <person name="Jogler M."/>
            <person name="Boedeker C."/>
            <person name="Pinto D."/>
            <person name="Vollmers J."/>
            <person name="Rivas-Marin E."/>
            <person name="Kohn T."/>
            <person name="Peeters S.H."/>
            <person name="Heuer A."/>
            <person name="Rast P."/>
            <person name="Oberbeckmann S."/>
            <person name="Bunk B."/>
            <person name="Jeske O."/>
            <person name="Meyerdierks A."/>
            <person name="Storesund J.E."/>
            <person name="Kallscheuer N."/>
            <person name="Luecker S."/>
            <person name="Lage O.M."/>
            <person name="Pohl T."/>
            <person name="Merkel B.J."/>
            <person name="Hornburger P."/>
            <person name="Mueller R.-W."/>
            <person name="Bruemmer F."/>
            <person name="Labrenz M."/>
            <person name="Spormann A.M."/>
            <person name="Op den Camp H."/>
            <person name="Overmann J."/>
            <person name="Amann R."/>
            <person name="Jetten M.S.M."/>
            <person name="Mascher T."/>
            <person name="Medema M.H."/>
            <person name="Devos D.P."/>
            <person name="Kaster A.-K."/>
            <person name="Ovreas L."/>
            <person name="Rohde M."/>
            <person name="Galperin M.Y."/>
            <person name="Jogler C."/>
        </authorList>
    </citation>
    <scope>NUCLEOTIDE SEQUENCE [LARGE SCALE GENOMIC DNA]</scope>
    <source>
        <strain evidence="9 10">HG66A1</strain>
    </source>
</reference>
<feature type="binding site" evidence="8">
    <location>
        <position position="177"/>
    </location>
    <ligand>
        <name>Zn(2+)</name>
        <dbReference type="ChEBI" id="CHEBI:29105"/>
        <label>1</label>
    </ligand>
</feature>
<evidence type="ECO:0000256" key="1">
    <source>
        <dbReference type="ARBA" id="ARBA00006272"/>
    </source>
</evidence>
<dbReference type="InterPro" id="IPR051464">
    <property type="entry name" value="Peptidase_M42_aminopept"/>
</dbReference>
<organism evidence="9 10">
    <name type="scientific">Gimesia chilikensis</name>
    <dbReference type="NCBI Taxonomy" id="2605989"/>
    <lineage>
        <taxon>Bacteria</taxon>
        <taxon>Pseudomonadati</taxon>
        <taxon>Planctomycetota</taxon>
        <taxon>Planctomycetia</taxon>
        <taxon>Planctomycetales</taxon>
        <taxon>Planctomycetaceae</taxon>
        <taxon>Gimesia</taxon>
    </lineage>
</organism>
<dbReference type="Pfam" id="PF05343">
    <property type="entry name" value="Peptidase_M42"/>
    <property type="match status" value="1"/>
</dbReference>
<feature type="binding site" evidence="8">
    <location>
        <position position="65"/>
    </location>
    <ligand>
        <name>Zn(2+)</name>
        <dbReference type="ChEBI" id="CHEBI:29105"/>
        <label>1</label>
    </ligand>
</feature>
<dbReference type="SUPFAM" id="SSF53187">
    <property type="entry name" value="Zn-dependent exopeptidases"/>
    <property type="match status" value="1"/>
</dbReference>
<dbReference type="GO" id="GO:0004177">
    <property type="term" value="F:aminopeptidase activity"/>
    <property type="evidence" value="ECO:0007669"/>
    <property type="project" value="UniProtKB-UniRule"/>
</dbReference>
<keyword evidence="4 8" id="KW-0479">Metal-binding</keyword>
<evidence type="ECO:0000256" key="2">
    <source>
        <dbReference type="ARBA" id="ARBA00022438"/>
    </source>
</evidence>
<dbReference type="Proteomes" id="UP000320421">
    <property type="component" value="Chromosome"/>
</dbReference>
<dbReference type="InterPro" id="IPR008007">
    <property type="entry name" value="Peptidase_M42"/>
</dbReference>
<comment type="similarity">
    <text evidence="1 6">Belongs to the peptidase M42 family.</text>
</comment>
<proteinExistence type="inferred from homology"/>
<keyword evidence="5 9" id="KW-0378">Hydrolase</keyword>
<feature type="binding site" evidence="8">
    <location>
        <position position="177"/>
    </location>
    <ligand>
        <name>Zn(2+)</name>
        <dbReference type="ChEBI" id="CHEBI:29105"/>
        <label>2</label>
    </ligand>
</feature>
<feature type="binding site" evidence="8">
    <location>
        <position position="232"/>
    </location>
    <ligand>
        <name>Zn(2+)</name>
        <dbReference type="ChEBI" id="CHEBI:29105"/>
        <label>1</label>
    </ligand>
</feature>
<evidence type="ECO:0000256" key="6">
    <source>
        <dbReference type="PIRNR" id="PIRNR001123"/>
    </source>
</evidence>
<dbReference type="PANTHER" id="PTHR32481:SF20">
    <property type="entry name" value="AMINOPEPTIDASE YSDC"/>
    <property type="match status" value="1"/>
</dbReference>
<sequence length="352" mass="38179">MEAKSLEFLKNLLHSPAPSGYERPIQEVVRAYVNEFADEVKTDLHGNVIAAVNPGAKRRVMFAGHCDQIGLLVQHIDDDGYLWANLIGGWDIQMLLGQNMQVHTDSGPIHGVIARKAIHLLTPEERKTVPEIKDLWIDIGAKDGAEAREKVAIGDPITFELGFRPMLNQLASAPGMDNRVGVWVVMEALRQASEKSPEFGVFSVSTVQEEIGLRGAQTSAYSIQPEVGIAVDVTHATDCPAVSKKENGEINVGDGPVVYRGPNVNPVVFSTLTDLAEKNDISCQINSISRPAGNDANAMQLNQGGMATGIVAIPNRYMHSPVEVVSLEDLEHAANLLAAFCLEINEQTDFTP</sequence>
<dbReference type="GO" id="GO:0006508">
    <property type="term" value="P:proteolysis"/>
    <property type="evidence" value="ECO:0007669"/>
    <property type="project" value="UniProtKB-KW"/>
</dbReference>
<dbReference type="InterPro" id="IPR023367">
    <property type="entry name" value="Peptidase_M42_dom2"/>
</dbReference>
<feature type="binding site" evidence="8">
    <location>
        <position position="319"/>
    </location>
    <ligand>
        <name>Zn(2+)</name>
        <dbReference type="ChEBI" id="CHEBI:29105"/>
        <label>2</label>
    </ligand>
</feature>
<dbReference type="GO" id="GO:0046872">
    <property type="term" value="F:metal ion binding"/>
    <property type="evidence" value="ECO:0007669"/>
    <property type="project" value="UniProtKB-UniRule"/>
</dbReference>
<evidence type="ECO:0000313" key="9">
    <source>
        <dbReference type="EMBL" id="QDT23062.1"/>
    </source>
</evidence>
<dbReference type="CDD" id="cd05656">
    <property type="entry name" value="M42_Frv"/>
    <property type="match status" value="1"/>
</dbReference>
<gene>
    <name evidence="9" type="primary">ysdC</name>
    <name evidence="9" type="ORF">HG66A1_48750</name>
</gene>
<name>A0A517PUL4_9PLAN</name>
<accession>A0A517PUL4</accession>
<dbReference type="OrthoDB" id="9772053at2"/>
<feature type="active site" description="Proton acceptor" evidence="7">
    <location>
        <position position="209"/>
    </location>
</feature>
<dbReference type="EC" id="3.4.11.-" evidence="9"/>
<keyword evidence="2 9" id="KW-0031">Aminopeptidase</keyword>
<dbReference type="Gene3D" id="3.40.630.10">
    <property type="entry name" value="Zn peptidases"/>
    <property type="match status" value="1"/>
</dbReference>
<evidence type="ECO:0000256" key="8">
    <source>
        <dbReference type="PIRSR" id="PIRSR001123-2"/>
    </source>
</evidence>
<dbReference type="Gene3D" id="2.40.30.40">
    <property type="entry name" value="Peptidase M42, domain 2"/>
    <property type="match status" value="1"/>
</dbReference>
<evidence type="ECO:0000256" key="7">
    <source>
        <dbReference type="PIRSR" id="PIRSR001123-1"/>
    </source>
</evidence>
<comment type="cofactor">
    <cofactor evidence="8">
        <name>a divalent metal cation</name>
        <dbReference type="ChEBI" id="CHEBI:60240"/>
    </cofactor>
    <text evidence="8">Binds 2 divalent metal cations per subunit.</text>
</comment>
<dbReference type="AlphaFoldDB" id="A0A517PUL4"/>
<dbReference type="PIRSF" id="PIRSF001123">
    <property type="entry name" value="PepA_GA"/>
    <property type="match status" value="1"/>
</dbReference>
<evidence type="ECO:0000256" key="5">
    <source>
        <dbReference type="ARBA" id="ARBA00022801"/>
    </source>
</evidence>
<dbReference type="EMBL" id="CP036266">
    <property type="protein sequence ID" value="QDT23062.1"/>
    <property type="molecule type" value="Genomic_DNA"/>
</dbReference>
<evidence type="ECO:0000313" key="10">
    <source>
        <dbReference type="Proteomes" id="UP000320421"/>
    </source>
</evidence>
<dbReference type="SUPFAM" id="SSF101821">
    <property type="entry name" value="Aminopeptidase/glucanase lid domain"/>
    <property type="match status" value="1"/>
</dbReference>
<dbReference type="RefSeq" id="WP_145189907.1">
    <property type="nucleotide sequence ID" value="NZ_CP036266.1"/>
</dbReference>